<dbReference type="Proteomes" id="UP000490939">
    <property type="component" value="Unassembled WGS sequence"/>
</dbReference>
<sequence>MVSREAVHEAIDRMARQIPRSGQRRRRLQPYRPFPFLRLPAELRNRIYKFSLEMDDELLITDTLQKKPRRRVACRYYHRYEKALKNHKVDVNVNILRVCKQIHVEAVGILYAQPIKFMSLDGMFYFLSQIGKNNMESLRQIEIETMSMGREGQMTEPAFTALINAKNLDLLNICSIERRFSEREYVPCDHGVGDIAASFFAIAHVWILQMSSYRSDGKSWEDVLMLAQGGSYQAERGWPGEMFEFHLGENHFTKDEFCAEMRKLMRE</sequence>
<proteinExistence type="predicted"/>
<dbReference type="Pfam" id="PF24864">
    <property type="entry name" value="DUF7730"/>
    <property type="match status" value="1"/>
</dbReference>
<evidence type="ECO:0000259" key="1">
    <source>
        <dbReference type="Pfam" id="PF24864"/>
    </source>
</evidence>
<dbReference type="PANTHER" id="PTHR42085">
    <property type="entry name" value="F-BOX DOMAIN-CONTAINING PROTEIN"/>
    <property type="match status" value="1"/>
</dbReference>
<comment type="caution">
    <text evidence="2">The sequence shown here is derived from an EMBL/GenBank/DDBJ whole genome shotgun (WGS) entry which is preliminary data.</text>
</comment>
<dbReference type="AlphaFoldDB" id="A0A8H3VGV7"/>
<reference evidence="2 3" key="1">
    <citation type="submission" date="2019-07" db="EMBL/GenBank/DDBJ databases">
        <title>Venturia inaequalis Genome Resource.</title>
        <authorList>
            <person name="Lichtner F.J."/>
        </authorList>
    </citation>
    <scope>NUCLEOTIDE SEQUENCE [LARGE SCALE GENOMIC DNA]</scope>
    <source>
        <strain evidence="2 3">DMI_063113</strain>
    </source>
</reference>
<feature type="domain" description="DUF7730" evidence="1">
    <location>
        <begin position="36"/>
        <end position="144"/>
    </location>
</feature>
<keyword evidence="3" id="KW-1185">Reference proteome</keyword>
<accession>A0A8H3VGV7</accession>
<gene>
    <name evidence="2" type="ORF">EG327_002129</name>
</gene>
<dbReference type="OrthoDB" id="5397846at2759"/>
<dbReference type="InterPro" id="IPR038883">
    <property type="entry name" value="AN11006-like"/>
</dbReference>
<dbReference type="EMBL" id="WNWR01000163">
    <property type="protein sequence ID" value="KAE9989897.1"/>
    <property type="molecule type" value="Genomic_DNA"/>
</dbReference>
<dbReference type="PANTHER" id="PTHR42085:SF1">
    <property type="entry name" value="F-BOX DOMAIN-CONTAINING PROTEIN"/>
    <property type="match status" value="1"/>
</dbReference>
<evidence type="ECO:0000313" key="2">
    <source>
        <dbReference type="EMBL" id="KAE9989897.1"/>
    </source>
</evidence>
<evidence type="ECO:0000313" key="3">
    <source>
        <dbReference type="Proteomes" id="UP000490939"/>
    </source>
</evidence>
<dbReference type="InterPro" id="IPR056632">
    <property type="entry name" value="DUF7730"/>
</dbReference>
<protein>
    <recommendedName>
        <fullName evidence="1">DUF7730 domain-containing protein</fullName>
    </recommendedName>
</protein>
<name>A0A8H3VGV7_VENIN</name>
<organism evidence="2 3">
    <name type="scientific">Venturia inaequalis</name>
    <name type="common">Apple scab fungus</name>
    <dbReference type="NCBI Taxonomy" id="5025"/>
    <lineage>
        <taxon>Eukaryota</taxon>
        <taxon>Fungi</taxon>
        <taxon>Dikarya</taxon>
        <taxon>Ascomycota</taxon>
        <taxon>Pezizomycotina</taxon>
        <taxon>Dothideomycetes</taxon>
        <taxon>Pleosporomycetidae</taxon>
        <taxon>Venturiales</taxon>
        <taxon>Venturiaceae</taxon>
        <taxon>Venturia</taxon>
    </lineage>
</organism>